<dbReference type="STRING" id="183.GCA_002009735_02562"/>
<dbReference type="AlphaFoldDB" id="H2CCA7"/>
<dbReference type="EMBL" id="JH597773">
    <property type="protein sequence ID" value="EHQ06364.1"/>
    <property type="molecule type" value="Genomic_DNA"/>
</dbReference>
<evidence type="ECO:0000313" key="2">
    <source>
        <dbReference type="Proteomes" id="UP000005737"/>
    </source>
</evidence>
<protein>
    <recommendedName>
        <fullName evidence="3">Tetrameric acyl-CoA thioesterase</fullName>
    </recommendedName>
</protein>
<reference evidence="1 2" key="1">
    <citation type="submission" date="2011-10" db="EMBL/GenBank/DDBJ databases">
        <title>The Improved High-Quality Draft genome of Leptonema illini DSM 21528.</title>
        <authorList>
            <consortium name="US DOE Joint Genome Institute (JGI-PGF)"/>
            <person name="Lucas S."/>
            <person name="Copeland A."/>
            <person name="Lapidus A."/>
            <person name="Glavina del Rio T."/>
            <person name="Dalin E."/>
            <person name="Tice H."/>
            <person name="Bruce D."/>
            <person name="Goodwin L."/>
            <person name="Pitluck S."/>
            <person name="Peters L."/>
            <person name="Mikhailova N."/>
            <person name="Held B."/>
            <person name="Kyrpides N."/>
            <person name="Mavromatis K."/>
            <person name="Ivanova N."/>
            <person name="Markowitz V."/>
            <person name="Cheng J.-F."/>
            <person name="Hugenholtz P."/>
            <person name="Woyke T."/>
            <person name="Wu D."/>
            <person name="Gronow S."/>
            <person name="Wellnitz S."/>
            <person name="Brambilla E.-M."/>
            <person name="Klenk H.-P."/>
            <person name="Eisen J.A."/>
        </authorList>
    </citation>
    <scope>NUCLEOTIDE SEQUENCE [LARGE SCALE GENOMIC DNA]</scope>
    <source>
        <strain evidence="1 2">DSM 21528</strain>
    </source>
</reference>
<gene>
    <name evidence="1" type="ORF">Lepil_1680</name>
</gene>
<sequence>MSRRPSLSEFKPDALWLRMEKWIGFHRTINVFGPYLGAGVKVESVTPDYSAITVKLKMHFYNRNYVGTHFGGSLYSMTDPWYMFMLMQRLGTGYMVWDKSASIEFVKPGTGTVRATFRLPDEELERIRAKVEAEKKTDWSFEEVIVDEKGTVVARVRKVIYIRRLGK</sequence>
<evidence type="ECO:0008006" key="3">
    <source>
        <dbReference type="Google" id="ProtNLM"/>
    </source>
</evidence>
<accession>H2CCA7</accession>
<dbReference type="InterPro" id="IPR027961">
    <property type="entry name" value="DUF4442"/>
</dbReference>
<dbReference type="Gene3D" id="3.10.129.10">
    <property type="entry name" value="Hotdog Thioesterase"/>
    <property type="match status" value="1"/>
</dbReference>
<dbReference type="Pfam" id="PF14539">
    <property type="entry name" value="DUF4442"/>
    <property type="match status" value="1"/>
</dbReference>
<dbReference type="InterPro" id="IPR029069">
    <property type="entry name" value="HotDog_dom_sf"/>
</dbReference>
<dbReference type="RefSeq" id="WP_002771825.1">
    <property type="nucleotide sequence ID" value="NZ_JH597773.1"/>
</dbReference>
<proteinExistence type="predicted"/>
<dbReference type="SUPFAM" id="SSF54637">
    <property type="entry name" value="Thioesterase/thiol ester dehydrase-isomerase"/>
    <property type="match status" value="1"/>
</dbReference>
<dbReference type="Proteomes" id="UP000005737">
    <property type="component" value="Unassembled WGS sequence"/>
</dbReference>
<organism evidence="1 2">
    <name type="scientific">Leptonema illini DSM 21528</name>
    <dbReference type="NCBI Taxonomy" id="929563"/>
    <lineage>
        <taxon>Bacteria</taxon>
        <taxon>Pseudomonadati</taxon>
        <taxon>Spirochaetota</taxon>
        <taxon>Spirochaetia</taxon>
        <taxon>Leptospirales</taxon>
        <taxon>Leptospiraceae</taxon>
        <taxon>Leptonema</taxon>
    </lineage>
</organism>
<evidence type="ECO:0000313" key="1">
    <source>
        <dbReference type="EMBL" id="EHQ06364.1"/>
    </source>
</evidence>
<keyword evidence="2" id="KW-1185">Reference proteome</keyword>
<name>H2CCA7_9LEPT</name>
<dbReference type="HOGENOM" id="CLU_116159_0_0_12"/>